<organism evidence="3 4">
    <name type="scientific">Marinibactrum halimedae</name>
    <dbReference type="NCBI Taxonomy" id="1444977"/>
    <lineage>
        <taxon>Bacteria</taxon>
        <taxon>Pseudomonadati</taxon>
        <taxon>Pseudomonadota</taxon>
        <taxon>Gammaproteobacteria</taxon>
        <taxon>Cellvibrionales</taxon>
        <taxon>Cellvibrionaceae</taxon>
        <taxon>Marinibactrum</taxon>
    </lineage>
</organism>
<dbReference type="InterPro" id="IPR002762">
    <property type="entry name" value="CbiX-like"/>
</dbReference>
<dbReference type="Gene3D" id="3.40.50.1400">
    <property type="match status" value="1"/>
</dbReference>
<dbReference type="InterPro" id="IPR050963">
    <property type="entry name" value="Sirohydro_Cobaltochel/CbiX"/>
</dbReference>
<name>A0AA37TBC4_9GAMM</name>
<keyword evidence="4" id="KW-1185">Reference proteome</keyword>
<dbReference type="SUPFAM" id="SSF53800">
    <property type="entry name" value="Chelatase"/>
    <property type="match status" value="1"/>
</dbReference>
<accession>A0AA37TBC4</accession>
<proteinExistence type="predicted"/>
<keyword evidence="2" id="KW-0456">Lyase</keyword>
<dbReference type="CDD" id="cd03416">
    <property type="entry name" value="CbiX_SirB_N"/>
    <property type="match status" value="1"/>
</dbReference>
<sequence length="132" mass="14777">MIRDNENNAPKALLLMAHGSRAEVANNEFLATVEKVKIVTPGYDYIGGIFLELSAPLLVDESAKLYEKGFRSIDLYPVFFNQGRHVSRDIPNQIEKAVKACDGLTIQLLPYFGSNDELPTLISQHIQNSSRR</sequence>
<evidence type="ECO:0000256" key="1">
    <source>
        <dbReference type="ARBA" id="ARBA00022723"/>
    </source>
</evidence>
<keyword evidence="1" id="KW-0479">Metal-binding</keyword>
<dbReference type="EMBL" id="BSPD01000064">
    <property type="protein sequence ID" value="GLS26950.1"/>
    <property type="molecule type" value="Genomic_DNA"/>
</dbReference>
<comment type="caution">
    <text evidence="3">The sequence shown here is derived from an EMBL/GenBank/DDBJ whole genome shotgun (WGS) entry which is preliminary data.</text>
</comment>
<dbReference type="AlphaFoldDB" id="A0AA37TBC4"/>
<dbReference type="RefSeq" id="WP_232594444.1">
    <property type="nucleotide sequence ID" value="NZ_BSPD01000064.1"/>
</dbReference>
<evidence type="ECO:0000313" key="4">
    <source>
        <dbReference type="Proteomes" id="UP001156870"/>
    </source>
</evidence>
<dbReference type="Pfam" id="PF01903">
    <property type="entry name" value="CbiX"/>
    <property type="match status" value="1"/>
</dbReference>
<dbReference type="GO" id="GO:0016829">
    <property type="term" value="F:lyase activity"/>
    <property type="evidence" value="ECO:0007669"/>
    <property type="project" value="UniProtKB-KW"/>
</dbReference>
<gene>
    <name evidence="3" type="ORF">GCM10007877_26690</name>
</gene>
<reference evidence="3 4" key="1">
    <citation type="journal article" date="2014" name="Int. J. Syst. Evol. Microbiol.">
        <title>Complete genome sequence of Corynebacterium casei LMG S-19264T (=DSM 44701T), isolated from a smear-ripened cheese.</title>
        <authorList>
            <consortium name="US DOE Joint Genome Institute (JGI-PGF)"/>
            <person name="Walter F."/>
            <person name="Albersmeier A."/>
            <person name="Kalinowski J."/>
            <person name="Ruckert C."/>
        </authorList>
    </citation>
    <scope>NUCLEOTIDE SEQUENCE [LARGE SCALE GENOMIC DNA]</scope>
    <source>
        <strain evidence="3 4">NBRC 110095</strain>
    </source>
</reference>
<dbReference type="PANTHER" id="PTHR33542">
    <property type="entry name" value="SIROHYDROCHLORIN FERROCHELATASE, CHLOROPLASTIC"/>
    <property type="match status" value="1"/>
</dbReference>
<evidence type="ECO:0000256" key="2">
    <source>
        <dbReference type="ARBA" id="ARBA00023239"/>
    </source>
</evidence>
<protein>
    <recommendedName>
        <fullName evidence="5">Cobalamin biosynthesis protein CbiX</fullName>
    </recommendedName>
</protein>
<dbReference type="Proteomes" id="UP001156870">
    <property type="component" value="Unassembled WGS sequence"/>
</dbReference>
<evidence type="ECO:0008006" key="5">
    <source>
        <dbReference type="Google" id="ProtNLM"/>
    </source>
</evidence>
<evidence type="ECO:0000313" key="3">
    <source>
        <dbReference type="EMBL" id="GLS26950.1"/>
    </source>
</evidence>
<dbReference type="GO" id="GO:0046872">
    <property type="term" value="F:metal ion binding"/>
    <property type="evidence" value="ECO:0007669"/>
    <property type="project" value="UniProtKB-KW"/>
</dbReference>
<dbReference type="PANTHER" id="PTHR33542:SF3">
    <property type="entry name" value="SIROHYDROCHLORIN FERROCHELATASE, CHLOROPLASTIC"/>
    <property type="match status" value="1"/>
</dbReference>